<dbReference type="AlphaFoldDB" id="A0A6C0LJ99"/>
<evidence type="ECO:0008006" key="2">
    <source>
        <dbReference type="Google" id="ProtNLM"/>
    </source>
</evidence>
<evidence type="ECO:0000313" key="1">
    <source>
        <dbReference type="EMBL" id="QHU30979.1"/>
    </source>
</evidence>
<sequence>MENQKSESVKKDCREFERLYIKCIDKEPAILDETCSKQFDYYIECNKTNVVQQTYKK</sequence>
<accession>A0A6C0LJ99</accession>
<name>A0A6C0LJ99_9ZZZZ</name>
<proteinExistence type="predicted"/>
<dbReference type="EMBL" id="MN740522">
    <property type="protein sequence ID" value="QHU30979.1"/>
    <property type="molecule type" value="Genomic_DNA"/>
</dbReference>
<protein>
    <recommendedName>
        <fullName evidence="2">CHCH domain-containing protein</fullName>
    </recommendedName>
</protein>
<reference evidence="1" key="1">
    <citation type="journal article" date="2020" name="Nature">
        <title>Giant virus diversity and host interactions through global metagenomics.</title>
        <authorList>
            <person name="Schulz F."/>
            <person name="Roux S."/>
            <person name="Paez-Espino D."/>
            <person name="Jungbluth S."/>
            <person name="Walsh D.A."/>
            <person name="Denef V.J."/>
            <person name="McMahon K.D."/>
            <person name="Konstantinidis K.T."/>
            <person name="Eloe-Fadrosh E.A."/>
            <person name="Kyrpides N.C."/>
            <person name="Woyke T."/>
        </authorList>
    </citation>
    <scope>NUCLEOTIDE SEQUENCE</scope>
    <source>
        <strain evidence="1">GVMAG-M-3300027892-73</strain>
    </source>
</reference>
<organism evidence="1">
    <name type="scientific">viral metagenome</name>
    <dbReference type="NCBI Taxonomy" id="1070528"/>
    <lineage>
        <taxon>unclassified sequences</taxon>
        <taxon>metagenomes</taxon>
        <taxon>organismal metagenomes</taxon>
    </lineage>
</organism>